<organism evidence="1">
    <name type="scientific">uncultured marine virus</name>
    <dbReference type="NCBI Taxonomy" id="186617"/>
    <lineage>
        <taxon>Viruses</taxon>
        <taxon>environmental samples</taxon>
    </lineage>
</organism>
<sequence>MQLNEPSFADVDPARELARVEPRPSLTWDESDEQRAAVGLRVDGQCCFAVRHRVD</sequence>
<reference evidence="1" key="2">
    <citation type="submission" date="2015-03" db="EMBL/GenBank/DDBJ databases">
        <authorList>
            <person name="Chow C.-E.T."/>
            <person name="Winget D.M."/>
            <person name="White R.A.III."/>
            <person name="Hallam S.J."/>
            <person name="Suttle C.A."/>
        </authorList>
    </citation>
    <scope>NUCLEOTIDE SEQUENCE</scope>
    <source>
        <strain evidence="1">Oxic1_8</strain>
    </source>
</reference>
<protein>
    <submittedName>
        <fullName evidence="1">Uncharacterized protein</fullName>
    </submittedName>
</protein>
<reference evidence="1" key="1">
    <citation type="journal article" date="2015" name="Front. Microbiol.">
        <title>Combining genomic sequencing methods to explore viral diversity and reveal potential virus-host interactions.</title>
        <authorList>
            <person name="Chow C.E."/>
            <person name="Winget D.M."/>
            <person name="White R.A.III."/>
            <person name="Hallam S.J."/>
            <person name="Suttle C.A."/>
        </authorList>
    </citation>
    <scope>NUCLEOTIDE SEQUENCE</scope>
    <source>
        <strain evidence="1">Oxic1_8</strain>
    </source>
</reference>
<evidence type="ECO:0000313" key="1">
    <source>
        <dbReference type="EMBL" id="AKH48364.1"/>
    </source>
</evidence>
<name>A0A0F7L739_9VIRU</name>
<proteinExistence type="predicted"/>
<accession>A0A0F7L739</accession>
<dbReference type="EMBL" id="KR029603">
    <property type="protein sequence ID" value="AKH48364.1"/>
    <property type="molecule type" value="Genomic_DNA"/>
</dbReference>